<dbReference type="Gene3D" id="3.40.50.150">
    <property type="entry name" value="Vaccinia Virus protein VP39"/>
    <property type="match status" value="1"/>
</dbReference>
<comment type="similarity">
    <text evidence="1">Belongs to the methyltransferase superfamily. RsmJ family.</text>
</comment>
<keyword evidence="1" id="KW-0808">Transferase</keyword>
<comment type="catalytic activity">
    <reaction evidence="1">
        <text>guanosine(1516) in 16S rRNA + S-adenosyl-L-methionine = N(2)-methylguanosine(1516) in 16S rRNA + S-adenosyl-L-homocysteine + H(+)</text>
        <dbReference type="Rhea" id="RHEA:43220"/>
        <dbReference type="Rhea" id="RHEA-COMP:10412"/>
        <dbReference type="Rhea" id="RHEA-COMP:10413"/>
        <dbReference type="ChEBI" id="CHEBI:15378"/>
        <dbReference type="ChEBI" id="CHEBI:57856"/>
        <dbReference type="ChEBI" id="CHEBI:59789"/>
        <dbReference type="ChEBI" id="CHEBI:74269"/>
        <dbReference type="ChEBI" id="CHEBI:74481"/>
        <dbReference type="EC" id="2.1.1.242"/>
    </reaction>
</comment>
<evidence type="ECO:0000256" key="1">
    <source>
        <dbReference type="HAMAP-Rule" id="MF_01523"/>
    </source>
</evidence>
<dbReference type="InterPro" id="IPR029063">
    <property type="entry name" value="SAM-dependent_MTases_sf"/>
</dbReference>
<organism evidence="2 3">
    <name type="scientific">Alcanivorax quisquiliarum</name>
    <dbReference type="NCBI Taxonomy" id="2933565"/>
    <lineage>
        <taxon>Bacteria</taxon>
        <taxon>Pseudomonadati</taxon>
        <taxon>Pseudomonadota</taxon>
        <taxon>Gammaproteobacteria</taxon>
        <taxon>Oceanospirillales</taxon>
        <taxon>Alcanivoracaceae</taxon>
        <taxon>Alcanivorax</taxon>
    </lineage>
</organism>
<dbReference type="RefSeq" id="WP_246951498.1">
    <property type="nucleotide sequence ID" value="NZ_JALKII010000004.1"/>
</dbReference>
<dbReference type="PANTHER" id="PTHR36112:SF1">
    <property type="entry name" value="RIBOSOMAL RNA SMALL SUBUNIT METHYLTRANSFERASE J"/>
    <property type="match status" value="1"/>
</dbReference>
<keyword evidence="1" id="KW-0949">S-adenosyl-L-methionine</keyword>
<dbReference type="GO" id="GO:0032259">
    <property type="term" value="P:methylation"/>
    <property type="evidence" value="ECO:0007669"/>
    <property type="project" value="UniProtKB-KW"/>
</dbReference>
<dbReference type="EC" id="2.1.1.242" evidence="1"/>
<dbReference type="InterPro" id="IPR007536">
    <property type="entry name" value="16SrRNA_methylTrfase_J"/>
</dbReference>
<dbReference type="GO" id="GO:0008168">
    <property type="term" value="F:methyltransferase activity"/>
    <property type="evidence" value="ECO:0007669"/>
    <property type="project" value="UniProtKB-KW"/>
</dbReference>
<dbReference type="Proteomes" id="UP001165524">
    <property type="component" value="Unassembled WGS sequence"/>
</dbReference>
<keyword evidence="3" id="KW-1185">Reference proteome</keyword>
<feature type="binding site" evidence="1">
    <location>
        <begin position="114"/>
        <end position="115"/>
    </location>
    <ligand>
        <name>S-adenosyl-L-methionine</name>
        <dbReference type="ChEBI" id="CHEBI:59789"/>
    </ligand>
</feature>
<dbReference type="Pfam" id="PF04445">
    <property type="entry name" value="SAM_MT"/>
    <property type="match status" value="1"/>
</dbReference>
<reference evidence="2" key="1">
    <citation type="submission" date="2022-04" db="EMBL/GenBank/DDBJ databases">
        <title>Alcanivorax sp. CY1518 draft genome sequence.</title>
        <authorList>
            <person name="Zhao G."/>
            <person name="An M."/>
        </authorList>
    </citation>
    <scope>NUCLEOTIDE SEQUENCE</scope>
    <source>
        <strain evidence="2">CY1518</strain>
    </source>
</reference>
<name>A0ABT0E7S5_9GAMM</name>
<feature type="binding site" evidence="1">
    <location>
        <begin position="98"/>
        <end position="99"/>
    </location>
    <ligand>
        <name>S-adenosyl-L-methionine</name>
        <dbReference type="ChEBI" id="CHEBI:59789"/>
    </ligand>
</feature>
<dbReference type="PANTHER" id="PTHR36112">
    <property type="entry name" value="RIBOSOMAL RNA SMALL SUBUNIT METHYLTRANSFERASE J"/>
    <property type="match status" value="1"/>
</dbReference>
<keyword evidence="1" id="KW-0963">Cytoplasm</keyword>
<keyword evidence="1" id="KW-0698">rRNA processing</keyword>
<comment type="function">
    <text evidence="1">Specifically methylates the guanosine in position 1516 of 16S rRNA.</text>
</comment>
<sequence length="240" mass="25075">MLLGLLPGVPAGLPGTPVADEQAALAAGCSLVLGVRDDALSLWRPGGPEAPLRVDLTFGRTGYRVAPERVRHEKLVRAAGALPEGGGTVIDATAGLGRDAAILAAAGWQVILLERQPVLHAMLADGLRRAGVPAGRMALVQADATGWLATATEKPEVVYLDPMFPQREKSAAVKKELAWVQQLAPVDSSEGEAGLLAAALACARKRVVVKRPLRAPVLAGRTPSHQLTGKTVRFDVYVTG</sequence>
<comment type="caution">
    <text evidence="1">Lacks conserved residue(s) required for the propagation of feature annotation.</text>
</comment>
<keyword evidence="1 2" id="KW-0489">Methyltransferase</keyword>
<evidence type="ECO:0000313" key="3">
    <source>
        <dbReference type="Proteomes" id="UP001165524"/>
    </source>
</evidence>
<comment type="caution">
    <text evidence="2">The sequence shown here is derived from an EMBL/GenBank/DDBJ whole genome shotgun (WGS) entry which is preliminary data.</text>
</comment>
<dbReference type="EMBL" id="JALKII010000004">
    <property type="protein sequence ID" value="MCK0537672.1"/>
    <property type="molecule type" value="Genomic_DNA"/>
</dbReference>
<accession>A0ABT0E7S5</accession>
<comment type="subcellular location">
    <subcellularLocation>
        <location evidence="1">Cytoplasm</location>
    </subcellularLocation>
</comment>
<dbReference type="SUPFAM" id="SSF53335">
    <property type="entry name" value="S-adenosyl-L-methionine-dependent methyltransferases"/>
    <property type="match status" value="1"/>
</dbReference>
<protein>
    <recommendedName>
        <fullName evidence="1">Ribosomal RNA small subunit methyltransferase J</fullName>
        <ecNumber evidence="1">2.1.1.242</ecNumber>
    </recommendedName>
    <alternativeName>
        <fullName evidence="1">16S rRNA m2G1516 methyltransferase</fullName>
    </alternativeName>
    <alternativeName>
        <fullName evidence="1">rRNA (guanine-N(2)-)-methyltransferase</fullName>
    </alternativeName>
</protein>
<gene>
    <name evidence="1" type="primary">rsmJ</name>
    <name evidence="2" type="ORF">MU846_08110</name>
</gene>
<evidence type="ECO:0000313" key="2">
    <source>
        <dbReference type="EMBL" id="MCK0537672.1"/>
    </source>
</evidence>
<feature type="binding site" evidence="1">
    <location>
        <position position="161"/>
    </location>
    <ligand>
        <name>S-adenosyl-L-methionine</name>
        <dbReference type="ChEBI" id="CHEBI:59789"/>
    </ligand>
</feature>
<dbReference type="HAMAP" id="MF_01523">
    <property type="entry name" value="16SrRNA_methyltr_J"/>
    <property type="match status" value="1"/>
</dbReference>
<proteinExistence type="inferred from homology"/>